<reference evidence="2 3" key="2">
    <citation type="journal article" date="2017" name="Nature">
        <title>The Apostasia genome and the evolution of orchids.</title>
        <authorList>
            <person name="Zhang G.Q."/>
            <person name="Liu K.W."/>
            <person name="Li Z."/>
            <person name="Lohaus R."/>
            <person name="Hsiao Y.Y."/>
            <person name="Niu S.C."/>
            <person name="Wang J.Y."/>
            <person name="Lin Y.C."/>
            <person name="Xu Q."/>
            <person name="Chen L.J."/>
            <person name="Yoshida K."/>
            <person name="Fujiwara S."/>
            <person name="Wang Z.W."/>
            <person name="Zhang Y.Q."/>
            <person name="Mitsuda N."/>
            <person name="Wang M."/>
            <person name="Liu G.H."/>
            <person name="Pecoraro L."/>
            <person name="Huang H.X."/>
            <person name="Xiao X.J."/>
            <person name="Lin M."/>
            <person name="Wu X.Y."/>
            <person name="Wu W.L."/>
            <person name="Chen Y.Y."/>
            <person name="Chang S.B."/>
            <person name="Sakamoto S."/>
            <person name="Ohme-Takagi M."/>
            <person name="Yagi M."/>
            <person name="Zeng S.J."/>
            <person name="Shen C.Y."/>
            <person name="Yeh C.M."/>
            <person name="Luo Y.B."/>
            <person name="Tsai W.C."/>
            <person name="Van de Peer Y."/>
            <person name="Liu Z.J."/>
        </authorList>
    </citation>
    <scope>NUCLEOTIDE SEQUENCE [LARGE SCALE GENOMIC DNA]</scope>
    <source>
        <tissue evidence="2">The whole plant</tissue>
    </source>
</reference>
<evidence type="ECO:0000313" key="2">
    <source>
        <dbReference type="EMBL" id="PKU64563.1"/>
    </source>
</evidence>
<keyword evidence="3" id="KW-1185">Reference proteome</keyword>
<accession>A0A2I0VMF0</accession>
<evidence type="ECO:0000313" key="3">
    <source>
        <dbReference type="Proteomes" id="UP000233837"/>
    </source>
</evidence>
<dbReference type="Proteomes" id="UP000233837">
    <property type="component" value="Unassembled WGS sequence"/>
</dbReference>
<dbReference type="EMBL" id="KZ503414">
    <property type="protein sequence ID" value="PKU64563.1"/>
    <property type="molecule type" value="Genomic_DNA"/>
</dbReference>
<feature type="region of interest" description="Disordered" evidence="1">
    <location>
        <begin position="1"/>
        <end position="56"/>
    </location>
</feature>
<name>A0A2I0VMF0_9ASPA</name>
<dbReference type="Pfam" id="PF15365">
    <property type="entry name" value="PNRC"/>
    <property type="match status" value="1"/>
</dbReference>
<sequence>MSTAVLPLPKEVAAYSSHTLPPSKKPSKRKPSKSRPSPVLAADKSSGWKSPNLLRHPDSPILATKIIRSNVRKSDSKDLVMEEVKILKRGEALRPLLPPLSSGEGMESFIPCLTDRLGPDPKVVPKPSVSAYAGPAYVSSPSPSSLPVPFFLNKAASRYDDIATRTILYLLRLDASL</sequence>
<gene>
    <name evidence="2" type="ORF">MA16_Dca015093</name>
</gene>
<dbReference type="AlphaFoldDB" id="A0A2I0VMF0"/>
<protein>
    <submittedName>
        <fullName evidence="2">Uncharacterized protein</fullName>
    </submittedName>
</protein>
<dbReference type="PANTHER" id="PTHR33670">
    <property type="entry name" value="SPLICING FACTOR, PROLINE- AND GLUTAMINE-RICH-LIKE"/>
    <property type="match status" value="1"/>
</dbReference>
<dbReference type="GO" id="GO:0016071">
    <property type="term" value="P:mRNA metabolic process"/>
    <property type="evidence" value="ECO:0007669"/>
    <property type="project" value="UniProtKB-ARBA"/>
</dbReference>
<proteinExistence type="predicted"/>
<organism evidence="2 3">
    <name type="scientific">Dendrobium catenatum</name>
    <dbReference type="NCBI Taxonomy" id="906689"/>
    <lineage>
        <taxon>Eukaryota</taxon>
        <taxon>Viridiplantae</taxon>
        <taxon>Streptophyta</taxon>
        <taxon>Embryophyta</taxon>
        <taxon>Tracheophyta</taxon>
        <taxon>Spermatophyta</taxon>
        <taxon>Magnoliopsida</taxon>
        <taxon>Liliopsida</taxon>
        <taxon>Asparagales</taxon>
        <taxon>Orchidaceae</taxon>
        <taxon>Epidendroideae</taxon>
        <taxon>Malaxideae</taxon>
        <taxon>Dendrobiinae</taxon>
        <taxon>Dendrobium</taxon>
    </lineage>
</organism>
<dbReference type="OrthoDB" id="770116at2759"/>
<evidence type="ECO:0000256" key="1">
    <source>
        <dbReference type="SAM" id="MobiDB-lite"/>
    </source>
</evidence>
<dbReference type="PANTHER" id="PTHR33670:SF15">
    <property type="entry name" value="OS02G0797600 PROTEIN"/>
    <property type="match status" value="1"/>
</dbReference>
<dbReference type="InterPro" id="IPR028322">
    <property type="entry name" value="PNRC-like_rgn"/>
</dbReference>
<reference evidence="2 3" key="1">
    <citation type="journal article" date="2016" name="Sci. Rep.">
        <title>The Dendrobium catenatum Lindl. genome sequence provides insights into polysaccharide synthase, floral development and adaptive evolution.</title>
        <authorList>
            <person name="Zhang G.Q."/>
            <person name="Xu Q."/>
            <person name="Bian C."/>
            <person name="Tsai W.C."/>
            <person name="Yeh C.M."/>
            <person name="Liu K.W."/>
            <person name="Yoshida K."/>
            <person name="Zhang L.S."/>
            <person name="Chang S.B."/>
            <person name="Chen F."/>
            <person name="Shi Y."/>
            <person name="Su Y.Y."/>
            <person name="Zhang Y.Q."/>
            <person name="Chen L.J."/>
            <person name="Yin Y."/>
            <person name="Lin M."/>
            <person name="Huang H."/>
            <person name="Deng H."/>
            <person name="Wang Z.W."/>
            <person name="Zhu S.L."/>
            <person name="Zhao X."/>
            <person name="Deng C."/>
            <person name="Niu S.C."/>
            <person name="Huang J."/>
            <person name="Wang M."/>
            <person name="Liu G.H."/>
            <person name="Yang H.J."/>
            <person name="Xiao X.J."/>
            <person name="Hsiao Y.Y."/>
            <person name="Wu W.L."/>
            <person name="Chen Y.Y."/>
            <person name="Mitsuda N."/>
            <person name="Ohme-Takagi M."/>
            <person name="Luo Y.B."/>
            <person name="Van de Peer Y."/>
            <person name="Liu Z.J."/>
        </authorList>
    </citation>
    <scope>NUCLEOTIDE SEQUENCE [LARGE SCALE GENOMIC DNA]</scope>
    <source>
        <tissue evidence="2">The whole plant</tissue>
    </source>
</reference>